<reference evidence="1 2" key="1">
    <citation type="journal article" date="2013" name="PLoS ONE">
        <title>Cultivation and Complete Genome Sequencing of Gloeobacter kilaueensis sp. nov., from a Lava Cave in Kilauea Caldera, Hawai'i.</title>
        <authorList>
            <person name="Saw J.H."/>
            <person name="Schatz M."/>
            <person name="Brown M.V."/>
            <person name="Kunkel D.D."/>
            <person name="Foster J.S."/>
            <person name="Shick H."/>
            <person name="Christensen S."/>
            <person name="Hou S."/>
            <person name="Wan X."/>
            <person name="Donachie S.P."/>
        </authorList>
    </citation>
    <scope>NUCLEOTIDE SEQUENCE [LARGE SCALE GENOMIC DNA]</scope>
    <source>
        <strain evidence="2">JS</strain>
    </source>
</reference>
<protein>
    <submittedName>
        <fullName evidence="1">Uncharacterized protein</fullName>
    </submittedName>
</protein>
<evidence type="ECO:0000313" key="2">
    <source>
        <dbReference type="Proteomes" id="UP000017396"/>
    </source>
</evidence>
<gene>
    <name evidence="1" type="ORF">GKIL_3327</name>
</gene>
<keyword evidence="2" id="KW-1185">Reference proteome</keyword>
<dbReference type="RefSeq" id="WP_023174862.1">
    <property type="nucleotide sequence ID" value="NC_022600.1"/>
</dbReference>
<dbReference type="KEGG" id="glj:GKIL_3327"/>
<proteinExistence type="predicted"/>
<evidence type="ECO:0000313" key="1">
    <source>
        <dbReference type="EMBL" id="AGY59573.1"/>
    </source>
</evidence>
<sequence>MDNIAEKIQRALDRLAELLGIPQQVPQLQRVPVRVRADRR</sequence>
<organism evidence="1 2">
    <name type="scientific">Gloeobacter kilaueensis (strain ATCC BAA-2537 / CCAP 1431/1 / ULC 316 / JS1)</name>
    <dbReference type="NCBI Taxonomy" id="1183438"/>
    <lineage>
        <taxon>Bacteria</taxon>
        <taxon>Bacillati</taxon>
        <taxon>Cyanobacteriota</taxon>
        <taxon>Cyanophyceae</taxon>
        <taxon>Gloeobacterales</taxon>
        <taxon>Gloeobacteraceae</taxon>
        <taxon>Gloeobacter</taxon>
    </lineage>
</organism>
<dbReference type="AlphaFoldDB" id="U5QL14"/>
<dbReference type="Proteomes" id="UP000017396">
    <property type="component" value="Chromosome"/>
</dbReference>
<dbReference type="HOGENOM" id="CLU_3290317_0_0_3"/>
<accession>U5QL14</accession>
<name>U5QL14_GLOK1</name>
<dbReference type="EMBL" id="CP003587">
    <property type="protein sequence ID" value="AGY59573.1"/>
    <property type="molecule type" value="Genomic_DNA"/>
</dbReference>